<accession>A0A8H4WAX1</accession>
<dbReference type="Proteomes" id="UP000566819">
    <property type="component" value="Unassembled WGS sequence"/>
</dbReference>
<keyword evidence="4" id="KW-0548">Nucleotidyltransferase</keyword>
<keyword evidence="6" id="KW-0067">ATP-binding</keyword>
<dbReference type="UniPathway" id="UPA00253">
    <property type="reaction ID" value="UER00600"/>
</dbReference>
<evidence type="ECO:0000256" key="9">
    <source>
        <dbReference type="SAM" id="MobiDB-lite"/>
    </source>
</evidence>
<protein>
    <recommendedName>
        <fullName evidence="12">Nicotinamide-nucleotide adenylyltransferase</fullName>
    </recommendedName>
</protein>
<evidence type="ECO:0000256" key="7">
    <source>
        <dbReference type="ARBA" id="ARBA00023027"/>
    </source>
</evidence>
<dbReference type="PANTHER" id="PTHR31285">
    <property type="entry name" value="NICOTINAMIDE MONONUCLEOTIDE ADENYLYLTRANSFERASE"/>
    <property type="match status" value="1"/>
</dbReference>
<dbReference type="SUPFAM" id="SSF52374">
    <property type="entry name" value="Nucleotidylyl transferase"/>
    <property type="match status" value="1"/>
</dbReference>
<evidence type="ECO:0000256" key="5">
    <source>
        <dbReference type="ARBA" id="ARBA00022741"/>
    </source>
</evidence>
<evidence type="ECO:0000256" key="3">
    <source>
        <dbReference type="ARBA" id="ARBA00022679"/>
    </source>
</evidence>
<dbReference type="AlphaFoldDB" id="A0A8H4WAX1"/>
<evidence type="ECO:0000256" key="8">
    <source>
        <dbReference type="ARBA" id="ARBA00049001"/>
    </source>
</evidence>
<evidence type="ECO:0000256" key="4">
    <source>
        <dbReference type="ARBA" id="ARBA00022695"/>
    </source>
</evidence>
<gene>
    <name evidence="10" type="ORF">G7Y89_g755</name>
</gene>
<evidence type="ECO:0000313" key="11">
    <source>
        <dbReference type="Proteomes" id="UP000566819"/>
    </source>
</evidence>
<dbReference type="OrthoDB" id="5591297at2759"/>
<keyword evidence="5" id="KW-0547">Nucleotide-binding</keyword>
<organism evidence="10 11">
    <name type="scientific">Cudoniella acicularis</name>
    <dbReference type="NCBI Taxonomy" id="354080"/>
    <lineage>
        <taxon>Eukaryota</taxon>
        <taxon>Fungi</taxon>
        <taxon>Dikarya</taxon>
        <taxon>Ascomycota</taxon>
        <taxon>Pezizomycotina</taxon>
        <taxon>Leotiomycetes</taxon>
        <taxon>Helotiales</taxon>
        <taxon>Tricladiaceae</taxon>
        <taxon>Cudoniella</taxon>
    </lineage>
</organism>
<keyword evidence="11" id="KW-1185">Reference proteome</keyword>
<dbReference type="GO" id="GO:0000309">
    <property type="term" value="F:nicotinamide-nucleotide adenylyltransferase activity"/>
    <property type="evidence" value="ECO:0007669"/>
    <property type="project" value="UniProtKB-EC"/>
</dbReference>
<dbReference type="InterPro" id="IPR005248">
    <property type="entry name" value="NadD/NMNAT"/>
</dbReference>
<proteinExistence type="predicted"/>
<dbReference type="InterPro" id="IPR014729">
    <property type="entry name" value="Rossmann-like_a/b/a_fold"/>
</dbReference>
<dbReference type="PANTHER" id="PTHR31285:SF0">
    <property type="entry name" value="NICOTINAMIDE MONONUCLEOTIDE ADENYLYLTRANSFERASE"/>
    <property type="match status" value="1"/>
</dbReference>
<feature type="region of interest" description="Disordered" evidence="9">
    <location>
        <begin position="61"/>
        <end position="87"/>
    </location>
</feature>
<evidence type="ECO:0000256" key="1">
    <source>
        <dbReference type="ARBA" id="ARBA00004790"/>
    </source>
</evidence>
<evidence type="ECO:0000256" key="2">
    <source>
        <dbReference type="ARBA" id="ARBA00022642"/>
    </source>
</evidence>
<reference evidence="10 11" key="1">
    <citation type="submission" date="2020-03" db="EMBL/GenBank/DDBJ databases">
        <title>Draft Genome Sequence of Cudoniella acicularis.</title>
        <authorList>
            <person name="Buettner E."/>
            <person name="Kellner H."/>
        </authorList>
    </citation>
    <scope>NUCLEOTIDE SEQUENCE [LARGE SCALE GENOMIC DNA]</scope>
    <source>
        <strain evidence="10 11">DSM 108380</strain>
    </source>
</reference>
<dbReference type="GO" id="GO:0016887">
    <property type="term" value="F:ATP hydrolysis activity"/>
    <property type="evidence" value="ECO:0007669"/>
    <property type="project" value="TreeGrafter"/>
</dbReference>
<dbReference type="CDD" id="cd02165">
    <property type="entry name" value="NMNAT"/>
    <property type="match status" value="1"/>
</dbReference>
<evidence type="ECO:0000256" key="6">
    <source>
        <dbReference type="ARBA" id="ARBA00022840"/>
    </source>
</evidence>
<dbReference type="GO" id="GO:0005634">
    <property type="term" value="C:nucleus"/>
    <property type="evidence" value="ECO:0007669"/>
    <property type="project" value="TreeGrafter"/>
</dbReference>
<dbReference type="GO" id="GO:0009435">
    <property type="term" value="P:NAD+ biosynthetic process"/>
    <property type="evidence" value="ECO:0007669"/>
    <property type="project" value="UniProtKB-UniPathway"/>
</dbReference>
<dbReference type="EMBL" id="JAAMPI010000026">
    <property type="protein sequence ID" value="KAF4637334.1"/>
    <property type="molecule type" value="Genomic_DNA"/>
</dbReference>
<dbReference type="Gene3D" id="3.40.50.620">
    <property type="entry name" value="HUPs"/>
    <property type="match status" value="1"/>
</dbReference>
<comment type="caution">
    <text evidence="10">The sequence shown here is derived from an EMBL/GenBank/DDBJ whole genome shotgun (WGS) entry which is preliminary data.</text>
</comment>
<dbReference type="GO" id="GO:0005524">
    <property type="term" value="F:ATP binding"/>
    <property type="evidence" value="ECO:0007669"/>
    <property type="project" value="UniProtKB-KW"/>
</dbReference>
<name>A0A8H4WAX1_9HELO</name>
<evidence type="ECO:0008006" key="12">
    <source>
        <dbReference type="Google" id="ProtNLM"/>
    </source>
</evidence>
<dbReference type="GO" id="GO:0005737">
    <property type="term" value="C:cytoplasm"/>
    <property type="evidence" value="ECO:0007669"/>
    <property type="project" value="TreeGrafter"/>
</dbReference>
<sequence length="329" mass="36716">MSSPQSRSPHKYRYCSHVTALHHFDSASFCKFSDWLLSDPPETPPSPTKCVLASRNTVPSYPHFPPHQNLSKSSTPSPPPSSTTPPKTLYILDSSFNPPTLAHFQIATNALLHDPLPSNPPKRLILLLATQNADKAAKPAALEQRLCMMEIFARELLSKLPKLNKAEEEIGVDIALTKFPYFVEKAKCIGEDFEGAEQVHLIGYDTLTRLLDTKYYPPKHTLESVAGFLEKHRVLVTYRTDDQWGSRGEQDGFVREIGDGLLDEKGGRKEWVKEGRIVMVEGRKEGEAVISSTKVREAAKGGDREALKELVTEGVGEWIMEEGLYSSDE</sequence>
<comment type="pathway">
    <text evidence="1">Cofactor biosynthesis; NAD(+) biosynthesis.</text>
</comment>
<keyword evidence="7" id="KW-0520">NAD</keyword>
<comment type="catalytic activity">
    <reaction evidence="8">
        <text>beta-nicotinamide D-ribonucleotide + ATP + H(+) = diphosphate + NAD(+)</text>
        <dbReference type="Rhea" id="RHEA:21360"/>
        <dbReference type="ChEBI" id="CHEBI:14649"/>
        <dbReference type="ChEBI" id="CHEBI:15378"/>
        <dbReference type="ChEBI" id="CHEBI:30616"/>
        <dbReference type="ChEBI" id="CHEBI:33019"/>
        <dbReference type="ChEBI" id="CHEBI:57540"/>
        <dbReference type="EC" id="2.7.7.1"/>
    </reaction>
</comment>
<keyword evidence="2" id="KW-0662">Pyridine nucleotide biosynthesis</keyword>
<keyword evidence="3" id="KW-0808">Transferase</keyword>
<evidence type="ECO:0000313" key="10">
    <source>
        <dbReference type="EMBL" id="KAF4637334.1"/>
    </source>
</evidence>